<dbReference type="Proteomes" id="UP000239047">
    <property type="component" value="Unassembled WGS sequence"/>
</dbReference>
<name>A0A2S5GDK7_9BACL</name>
<dbReference type="AlphaFoldDB" id="A0A2S5GDK7"/>
<dbReference type="Pfam" id="PF08713">
    <property type="entry name" value="DNA_alkylation"/>
    <property type="match status" value="1"/>
</dbReference>
<dbReference type="OrthoDB" id="9797162at2"/>
<keyword evidence="2" id="KW-1185">Reference proteome</keyword>
<gene>
    <name evidence="1" type="ORF">C4B60_09690</name>
</gene>
<proteinExistence type="predicted"/>
<dbReference type="Gene3D" id="1.25.40.290">
    <property type="entry name" value="ARM repeat domains"/>
    <property type="match status" value="1"/>
</dbReference>
<reference evidence="1 2" key="1">
    <citation type="submission" date="2018-02" db="EMBL/GenBank/DDBJ databases">
        <title>Jeotgalibacillus proteolyticum sp. nov. a protease producing bacterium isolated from ocean sediments of Laizhou Bay.</title>
        <authorList>
            <person name="Li Y."/>
        </authorList>
    </citation>
    <scope>NUCLEOTIDE SEQUENCE [LARGE SCALE GENOMIC DNA]</scope>
    <source>
        <strain evidence="1 2">22-7</strain>
    </source>
</reference>
<dbReference type="InterPro" id="IPR014825">
    <property type="entry name" value="DNA_alkylation"/>
</dbReference>
<dbReference type="PROSITE" id="PS50077">
    <property type="entry name" value="HEAT_REPEAT"/>
    <property type="match status" value="1"/>
</dbReference>
<evidence type="ECO:0000313" key="2">
    <source>
        <dbReference type="Proteomes" id="UP000239047"/>
    </source>
</evidence>
<organism evidence="1 2">
    <name type="scientific">Jeotgalibacillus proteolyticus</name>
    <dbReference type="NCBI Taxonomy" id="2082395"/>
    <lineage>
        <taxon>Bacteria</taxon>
        <taxon>Bacillati</taxon>
        <taxon>Bacillota</taxon>
        <taxon>Bacilli</taxon>
        <taxon>Bacillales</taxon>
        <taxon>Caryophanaceae</taxon>
        <taxon>Jeotgalibacillus</taxon>
    </lineage>
</organism>
<protein>
    <submittedName>
        <fullName evidence="1">DNA alkylation repair protein</fullName>
    </submittedName>
</protein>
<dbReference type="InterPro" id="IPR016024">
    <property type="entry name" value="ARM-type_fold"/>
</dbReference>
<sequence length="352" mass="40300">MSLIKDVYTLDWIQRLGSRLGDPESFQQQVLSPEWNELSFKQRARHITVSMHPFLPENFSEAADWLEENAQDFSGLPGIVFPDYIDVYGQDHWDRSFRALKNLTAASTSEFAIRSFLLKDLKRCLAIMTRWAEDSNEHIRRLASEGARPRLPWGQAIPSLIQDPTPAFPILLKLLQDDSLYVRKSVANHLNDVSKTHPELILKLIRENKGEHPHTDWILRHASRTLLKKGHPEALSLFGFEGTDRVHVKEFKVSERVELGGELVFSFQLEVEALQKLRVDFAIDYIKKRGNRNRKVFKLSEGDVSAGRKSYARTLSFKDLTTRVHYPGHHTITLLVNGVEAASADFEVNGFS</sequence>
<comment type="caution">
    <text evidence="1">The sequence shown here is derived from an EMBL/GenBank/DDBJ whole genome shotgun (WGS) entry which is preliminary data.</text>
</comment>
<dbReference type="SUPFAM" id="SSF48371">
    <property type="entry name" value="ARM repeat"/>
    <property type="match status" value="1"/>
</dbReference>
<dbReference type="RefSeq" id="WP_104057787.1">
    <property type="nucleotide sequence ID" value="NZ_PREZ01000003.1"/>
</dbReference>
<accession>A0A2S5GDK7</accession>
<dbReference type="EMBL" id="PREZ01000003">
    <property type="protein sequence ID" value="PPA71038.1"/>
    <property type="molecule type" value="Genomic_DNA"/>
</dbReference>
<dbReference type="InterPro" id="IPR021133">
    <property type="entry name" value="HEAT_type_2"/>
</dbReference>
<evidence type="ECO:0000313" key="1">
    <source>
        <dbReference type="EMBL" id="PPA71038.1"/>
    </source>
</evidence>